<evidence type="ECO:0000313" key="2">
    <source>
        <dbReference type="EMBL" id="GJT89058.1"/>
    </source>
</evidence>
<dbReference type="EMBL" id="BQNB010019787">
    <property type="protein sequence ID" value="GJT89058.1"/>
    <property type="molecule type" value="Genomic_DNA"/>
</dbReference>
<feature type="region of interest" description="Disordered" evidence="1">
    <location>
        <begin position="312"/>
        <end position="336"/>
    </location>
</feature>
<feature type="region of interest" description="Disordered" evidence="1">
    <location>
        <begin position="227"/>
        <end position="272"/>
    </location>
</feature>
<accession>A0ABQ5HME0</accession>
<reference evidence="2" key="2">
    <citation type="submission" date="2022-01" db="EMBL/GenBank/DDBJ databases">
        <authorList>
            <person name="Yamashiro T."/>
            <person name="Shiraishi A."/>
            <person name="Satake H."/>
            <person name="Nakayama K."/>
        </authorList>
    </citation>
    <scope>NUCLEOTIDE SEQUENCE</scope>
</reference>
<feature type="compositionally biased region" description="Low complexity" evidence="1">
    <location>
        <begin position="241"/>
        <end position="250"/>
    </location>
</feature>
<organism evidence="2 3">
    <name type="scientific">Tanacetum coccineum</name>
    <dbReference type="NCBI Taxonomy" id="301880"/>
    <lineage>
        <taxon>Eukaryota</taxon>
        <taxon>Viridiplantae</taxon>
        <taxon>Streptophyta</taxon>
        <taxon>Embryophyta</taxon>
        <taxon>Tracheophyta</taxon>
        <taxon>Spermatophyta</taxon>
        <taxon>Magnoliopsida</taxon>
        <taxon>eudicotyledons</taxon>
        <taxon>Gunneridae</taxon>
        <taxon>Pentapetalae</taxon>
        <taxon>asterids</taxon>
        <taxon>campanulids</taxon>
        <taxon>Asterales</taxon>
        <taxon>Asteraceae</taxon>
        <taxon>Asteroideae</taxon>
        <taxon>Anthemideae</taxon>
        <taxon>Anthemidinae</taxon>
        <taxon>Tanacetum</taxon>
    </lineage>
</organism>
<reference evidence="2" key="1">
    <citation type="journal article" date="2022" name="Int. J. Mol. Sci.">
        <title>Draft Genome of Tanacetum Coccineum: Genomic Comparison of Closely Related Tanacetum-Family Plants.</title>
        <authorList>
            <person name="Yamashiro T."/>
            <person name="Shiraishi A."/>
            <person name="Nakayama K."/>
            <person name="Satake H."/>
        </authorList>
    </citation>
    <scope>NUCLEOTIDE SEQUENCE</scope>
</reference>
<comment type="caution">
    <text evidence="2">The sequence shown here is derived from an EMBL/GenBank/DDBJ whole genome shotgun (WGS) entry which is preliminary data.</text>
</comment>
<proteinExistence type="predicted"/>
<keyword evidence="3" id="KW-1185">Reference proteome</keyword>
<evidence type="ECO:0000313" key="3">
    <source>
        <dbReference type="Proteomes" id="UP001151760"/>
    </source>
</evidence>
<dbReference type="Proteomes" id="UP001151760">
    <property type="component" value="Unassembled WGS sequence"/>
</dbReference>
<feature type="compositionally biased region" description="Polar residues" evidence="1">
    <location>
        <begin position="251"/>
        <end position="272"/>
    </location>
</feature>
<name>A0ABQ5HME0_9ASTR</name>
<evidence type="ECO:0000256" key="1">
    <source>
        <dbReference type="SAM" id="MobiDB-lite"/>
    </source>
</evidence>
<sequence>MASSVISISSDSSDESVGSSIPRVILFGSIPTMIPVVPEIPSEVPVAPEVAAAAVASPAEVLELDTHSLSESGSSEGSLPPAPVAPMVLPFLCLDNSESDTELPERHVSSSSHDAMVFRWRSRVASRSLSPTTSTSEIPTAPILPTPLAIVAPSTDIISPIDAPPGVRRRRAILIRPRKDIPVGRLYRTYPGGPFRALTVRKSVGPLPSYRLALRYTSHHLDCFTLGSSSDHSSSDHSSSDHSIAYHSSSGHSTVDHSLSGHTSPVTTIADSSTPSRFVYPPLARTSRGSEAYCHWRSAPVSTMYPPTTYKLSVGDSSSDSSARPSRKRYSSPTTTMTLPIPAPGTLVPTRFDLLPPSKRFRDSYSSRDSVEEDINADVLADIKADVAAIEATTEMDVEAGIDAGIGIEVDVGVDREYEAESSMRGIVKIGMDRVIEPVVIEAATEDYPDLVSADGSREVIQLGLDVAMQELYDYIHDILVERIADIKAG</sequence>
<gene>
    <name evidence="2" type="ORF">Tco_1070775</name>
</gene>
<protein>
    <submittedName>
        <fullName evidence="2">Uncharacterized protein</fullName>
    </submittedName>
</protein>